<proteinExistence type="predicted"/>
<comment type="caution">
    <text evidence="2">The sequence shown here is derived from an EMBL/GenBank/DDBJ whole genome shotgun (WGS) entry which is preliminary data.</text>
</comment>
<evidence type="ECO:0000313" key="2">
    <source>
        <dbReference type="EMBL" id="MFM9615519.1"/>
    </source>
</evidence>
<organism evidence="2 3">
    <name type="scientific">Streptomyces niveiscabiei</name>
    <dbReference type="NCBI Taxonomy" id="164115"/>
    <lineage>
        <taxon>Bacteria</taxon>
        <taxon>Bacillati</taxon>
        <taxon>Actinomycetota</taxon>
        <taxon>Actinomycetes</taxon>
        <taxon>Kitasatosporales</taxon>
        <taxon>Streptomycetaceae</taxon>
        <taxon>Streptomyces</taxon>
    </lineage>
</organism>
<gene>
    <name evidence="2" type="ORF">ACKI18_43405</name>
</gene>
<dbReference type="Proteomes" id="UP001631957">
    <property type="component" value="Unassembled WGS sequence"/>
</dbReference>
<feature type="region of interest" description="Disordered" evidence="1">
    <location>
        <begin position="97"/>
        <end position="136"/>
    </location>
</feature>
<reference evidence="2 3" key="1">
    <citation type="submission" date="2024-12" db="EMBL/GenBank/DDBJ databases">
        <title>Forecasting of Potato common scab and diversities of Pathogenic streptomyces spp. in china.</title>
        <authorList>
            <person name="Handique U."/>
            <person name="Wu J."/>
        </authorList>
    </citation>
    <scope>NUCLEOTIDE SEQUENCE [LARGE SCALE GENOMIC DNA]</scope>
    <source>
        <strain evidence="2 3">ZRIMU1530</strain>
    </source>
</reference>
<feature type="compositionally biased region" description="Low complexity" evidence="1">
    <location>
        <begin position="107"/>
        <end position="136"/>
    </location>
</feature>
<protein>
    <submittedName>
        <fullName evidence="2">Uncharacterized protein</fullName>
    </submittedName>
</protein>
<name>A0ABW9I577_9ACTN</name>
<evidence type="ECO:0000256" key="1">
    <source>
        <dbReference type="SAM" id="MobiDB-lite"/>
    </source>
</evidence>
<sequence length="136" mass="14871">MNGPTADLLRDATRRLERAILERDCPAIAALQGDRKLLLSDYDYLRDQETARAFEDRAAAKAREINAVRVALVVRQVWLFATDTIYSRAVAKLPCARASRNSLPGPSSTSTTEWTTATSRTPAARAVPPSSTPTTP</sequence>
<evidence type="ECO:0000313" key="3">
    <source>
        <dbReference type="Proteomes" id="UP001631957"/>
    </source>
</evidence>
<accession>A0ABW9I577</accession>
<dbReference type="EMBL" id="JBJVNI010000036">
    <property type="protein sequence ID" value="MFM9615519.1"/>
    <property type="molecule type" value="Genomic_DNA"/>
</dbReference>
<keyword evidence="3" id="KW-1185">Reference proteome</keyword>
<dbReference type="RefSeq" id="WP_109361917.1">
    <property type="nucleotide sequence ID" value="NZ_JBJVNI010000036.1"/>
</dbReference>